<dbReference type="InterPro" id="IPR043899">
    <property type="entry name" value="DUF5789"/>
</dbReference>
<protein>
    <recommendedName>
        <fullName evidence="4">DUF2795 domain-containing protein</fullName>
    </recommendedName>
</protein>
<reference evidence="2 3" key="1">
    <citation type="submission" date="2016-10" db="EMBL/GenBank/DDBJ databases">
        <authorList>
            <person name="de Groot N.N."/>
        </authorList>
    </citation>
    <scope>NUCLEOTIDE SEQUENCE [LARGE SCALE GENOMIC DNA]</scope>
    <source>
        <strain evidence="2 3">CDM_5</strain>
    </source>
</reference>
<organism evidence="2 3">
    <name type="scientific">Haloferax larsenii</name>
    <dbReference type="NCBI Taxonomy" id="302484"/>
    <lineage>
        <taxon>Archaea</taxon>
        <taxon>Methanobacteriati</taxon>
        <taxon>Methanobacteriota</taxon>
        <taxon>Stenosarchaea group</taxon>
        <taxon>Halobacteria</taxon>
        <taxon>Halobacteriales</taxon>
        <taxon>Haloferacaceae</taxon>
        <taxon>Haloferax</taxon>
    </lineage>
</organism>
<evidence type="ECO:0000313" key="3">
    <source>
        <dbReference type="Proteomes" id="UP000183894"/>
    </source>
</evidence>
<feature type="region of interest" description="Disordered" evidence="1">
    <location>
        <begin position="81"/>
        <end position="100"/>
    </location>
</feature>
<gene>
    <name evidence="2" type="ORF">SAMN04488691_105140</name>
</gene>
<dbReference type="OrthoDB" id="317850at2157"/>
<name>A0A1H7QSP0_HALLR</name>
<dbReference type="Pfam" id="PF19102">
    <property type="entry name" value="DUF5789"/>
    <property type="match status" value="1"/>
</dbReference>
<dbReference type="RefSeq" id="WP_074794372.1">
    <property type="nucleotide sequence ID" value="NZ_FOAD01000005.1"/>
</dbReference>
<sequence>MNLHELASFVEREFTYPVTTDHVVEQAGHVAVDAPDHEDSETIESILARLGSETYASGNELFTTIIGSVTDDYIGRKFYDDRGGDPAESWGVVSEKNRSF</sequence>
<dbReference type="Proteomes" id="UP000183894">
    <property type="component" value="Unassembled WGS sequence"/>
</dbReference>
<evidence type="ECO:0000256" key="1">
    <source>
        <dbReference type="SAM" id="MobiDB-lite"/>
    </source>
</evidence>
<proteinExistence type="predicted"/>
<evidence type="ECO:0008006" key="4">
    <source>
        <dbReference type="Google" id="ProtNLM"/>
    </source>
</evidence>
<accession>A0A1H7QSP0</accession>
<evidence type="ECO:0000313" key="2">
    <source>
        <dbReference type="EMBL" id="SEL50899.1"/>
    </source>
</evidence>
<dbReference type="EMBL" id="FOAD01000005">
    <property type="protein sequence ID" value="SEL50899.1"/>
    <property type="molecule type" value="Genomic_DNA"/>
</dbReference>
<dbReference type="AlphaFoldDB" id="A0A1H7QSP0"/>